<dbReference type="EMBL" id="JACIFF010000009">
    <property type="protein sequence ID" value="MBB4080773.1"/>
    <property type="molecule type" value="Genomic_DNA"/>
</dbReference>
<protein>
    <submittedName>
        <fullName evidence="1">Transposase</fullName>
    </submittedName>
</protein>
<dbReference type="Proteomes" id="UP000576209">
    <property type="component" value="Unassembled WGS sequence"/>
</dbReference>
<dbReference type="AlphaFoldDB" id="A0A840EA02"/>
<dbReference type="InterPro" id="IPR009057">
    <property type="entry name" value="Homeodomain-like_sf"/>
</dbReference>
<dbReference type="SUPFAM" id="SSF46689">
    <property type="entry name" value="Homeodomain-like"/>
    <property type="match status" value="1"/>
</dbReference>
<proteinExistence type="predicted"/>
<keyword evidence="2" id="KW-1185">Reference proteome</keyword>
<sequence>MNEKIAFINEVLEDRYTFSSLCEYYGISRQTGYAIMGRYHQQGYECLVERTSRPLHSPSRIAGDLEALILHWRDKYPKNTWGAKKIRPQLVSSFPLRTIPSLTTITNVLRRNGRIKPAKARRRPSEKHHPKYLAETCNDIWTVDYKGHFRLGNGKRCHPLTVCDAKSHYVLRIKGQYQERWMNVR</sequence>
<accession>A0A840EA02</accession>
<dbReference type="RefSeq" id="WP_183496997.1">
    <property type="nucleotide sequence ID" value="NZ_JACIFF010000009.1"/>
</dbReference>
<reference evidence="1 2" key="1">
    <citation type="submission" date="2020-08" db="EMBL/GenBank/DDBJ databases">
        <title>Genomic Encyclopedia of Type Strains, Phase IV (KMG-IV): sequencing the most valuable type-strain genomes for metagenomic binning, comparative biology and taxonomic classification.</title>
        <authorList>
            <person name="Goeker M."/>
        </authorList>
    </citation>
    <scope>NUCLEOTIDE SEQUENCE [LARGE SCALE GENOMIC DNA]</scope>
    <source>
        <strain evidence="1 2">DSM 105137</strain>
    </source>
</reference>
<dbReference type="Pfam" id="PF13565">
    <property type="entry name" value="HTH_32"/>
    <property type="match status" value="1"/>
</dbReference>
<comment type="caution">
    <text evidence="1">The sequence shown here is derived from an EMBL/GenBank/DDBJ whole genome shotgun (WGS) entry which is preliminary data.</text>
</comment>
<evidence type="ECO:0000313" key="1">
    <source>
        <dbReference type="EMBL" id="MBB4080773.1"/>
    </source>
</evidence>
<gene>
    <name evidence="1" type="ORF">GGR28_003408</name>
</gene>
<organism evidence="1 2">
    <name type="scientific">Neolewinella aquimaris</name>
    <dbReference type="NCBI Taxonomy" id="1835722"/>
    <lineage>
        <taxon>Bacteria</taxon>
        <taxon>Pseudomonadati</taxon>
        <taxon>Bacteroidota</taxon>
        <taxon>Saprospiria</taxon>
        <taxon>Saprospirales</taxon>
        <taxon>Lewinellaceae</taxon>
        <taxon>Neolewinella</taxon>
    </lineage>
</organism>
<name>A0A840EA02_9BACT</name>
<evidence type="ECO:0000313" key="2">
    <source>
        <dbReference type="Proteomes" id="UP000576209"/>
    </source>
</evidence>